<sequence length="88" mass="9531">MTSREQQYPNLWARTETSLGCPCAIKGGEFIRAEQERYFFGVAEAGIEVAKGGGKRGEACFFVFIGAALTLFFKGGAMGSTPENNQNL</sequence>
<comment type="caution">
    <text evidence="2">The sequence shown here is derived from an EMBL/GenBank/DDBJ whole genome shotgun (WGS) entry which is preliminary data.</text>
</comment>
<reference evidence="2 3" key="1">
    <citation type="journal article" date="2016" name="Nat. Commun.">
        <title>Thousands of microbial genomes shed light on interconnected biogeochemical processes in an aquifer system.</title>
        <authorList>
            <person name="Anantharaman K."/>
            <person name="Brown C.T."/>
            <person name="Hug L.A."/>
            <person name="Sharon I."/>
            <person name="Castelle C.J."/>
            <person name="Probst A.J."/>
            <person name="Thomas B.C."/>
            <person name="Singh A."/>
            <person name="Wilkins M.J."/>
            <person name="Karaoz U."/>
            <person name="Brodie E.L."/>
            <person name="Williams K.H."/>
            <person name="Hubbard S.S."/>
            <person name="Banfield J.F."/>
        </authorList>
    </citation>
    <scope>NUCLEOTIDE SEQUENCE [LARGE SCALE GENOMIC DNA]</scope>
</reference>
<keyword evidence="1" id="KW-0472">Membrane</keyword>
<dbReference type="AlphaFoldDB" id="A0A1F6GBF3"/>
<dbReference type="EMBL" id="MFNE01000023">
    <property type="protein sequence ID" value="OGG95442.1"/>
    <property type="molecule type" value="Genomic_DNA"/>
</dbReference>
<dbReference type="Proteomes" id="UP000178449">
    <property type="component" value="Unassembled WGS sequence"/>
</dbReference>
<gene>
    <name evidence="2" type="ORF">A2527_04865</name>
</gene>
<evidence type="ECO:0000313" key="3">
    <source>
        <dbReference type="Proteomes" id="UP000178449"/>
    </source>
</evidence>
<accession>A0A1F6GBF3</accession>
<evidence type="ECO:0000256" key="1">
    <source>
        <dbReference type="SAM" id="Phobius"/>
    </source>
</evidence>
<feature type="transmembrane region" description="Helical" evidence="1">
    <location>
        <begin position="59"/>
        <end position="78"/>
    </location>
</feature>
<keyword evidence="1" id="KW-0812">Transmembrane</keyword>
<dbReference type="STRING" id="1817772.A2527_04865"/>
<keyword evidence="1" id="KW-1133">Transmembrane helix</keyword>
<evidence type="ECO:0000313" key="2">
    <source>
        <dbReference type="EMBL" id="OGG95442.1"/>
    </source>
</evidence>
<proteinExistence type="predicted"/>
<name>A0A1F6GBF3_9PROT</name>
<organism evidence="2 3">
    <name type="scientific">Candidatus Lambdaproteobacteria bacterium RIFOXYD2_FULL_50_16</name>
    <dbReference type="NCBI Taxonomy" id="1817772"/>
    <lineage>
        <taxon>Bacteria</taxon>
        <taxon>Pseudomonadati</taxon>
        <taxon>Pseudomonadota</taxon>
        <taxon>Candidatus Lambdaproteobacteria</taxon>
    </lineage>
</organism>
<protein>
    <submittedName>
        <fullName evidence="2">Uncharacterized protein</fullName>
    </submittedName>
</protein>